<gene>
    <name evidence="3" type="ordered locus">SAR116_1463</name>
</gene>
<dbReference type="EC" id="2.8.1.7" evidence="3"/>
<dbReference type="SUPFAM" id="SSF53383">
    <property type="entry name" value="PLP-dependent transferases"/>
    <property type="match status" value="1"/>
</dbReference>
<dbReference type="PANTHER" id="PTHR43586">
    <property type="entry name" value="CYSTEINE DESULFURASE"/>
    <property type="match status" value="1"/>
</dbReference>
<dbReference type="STRING" id="488538.SAR116_1463"/>
<evidence type="ECO:0000256" key="1">
    <source>
        <dbReference type="ARBA" id="ARBA00022898"/>
    </source>
</evidence>
<sequence length="417" mass="44546">MPTITSDMLNDIRDKFAQVDHCPVQGSRVFFENAGGALTLNAVVESAQRYAAIPDNQGRDNPGSHELVRVINKAKADMRAMMNASTGQFFVGESGTELLFRLIMNACLGVASDGVVLGSTVEHPATRSACGRWSKISNKTHVMIPHDDAKGLVTAADYARHVTAETRVATILHTSPVTGMGMNVGAISAAIRAVAPDCFIIVDGIQHAAHGMIDIDAYDVDGYVISPYKMFSRHGYGLAWISDRLTALPHDSLSGGPEDNWEMGTRDTGAYAALSEVADYLEWLGGQVAGDADRRGKFVAAGKAIHAHEKSLTDAMIHGTGNLPGLADMAKVHIIGGVENAAREGLVSVYVEGMASADVVTSLNEQGIRTHLRKADHYSGNILNPLGLDGCVRVSMCHYNSIQEVSQFLTVMKDISA</sequence>
<keyword evidence="4" id="KW-1185">Reference proteome</keyword>
<evidence type="ECO:0000259" key="2">
    <source>
        <dbReference type="Pfam" id="PF00266"/>
    </source>
</evidence>
<dbReference type="InterPro" id="IPR000192">
    <property type="entry name" value="Aminotrans_V_dom"/>
</dbReference>
<dbReference type="GO" id="GO:0008483">
    <property type="term" value="F:transaminase activity"/>
    <property type="evidence" value="ECO:0007669"/>
    <property type="project" value="UniProtKB-KW"/>
</dbReference>
<dbReference type="Proteomes" id="UP000007460">
    <property type="component" value="Chromosome"/>
</dbReference>
<dbReference type="InterPro" id="IPR015424">
    <property type="entry name" value="PyrdxlP-dep_Trfase"/>
</dbReference>
<dbReference type="HOGENOM" id="CLU_003433_2_2_5"/>
<dbReference type="OrthoDB" id="7801625at2"/>
<keyword evidence="3" id="KW-0032">Aminotransferase</keyword>
<evidence type="ECO:0000313" key="3">
    <source>
        <dbReference type="EMBL" id="ADE39706.1"/>
    </source>
</evidence>
<dbReference type="InterPro" id="IPR015422">
    <property type="entry name" value="PyrdxlP-dep_Trfase_small"/>
</dbReference>
<dbReference type="Gene3D" id="3.40.640.10">
    <property type="entry name" value="Type I PLP-dependent aspartate aminotransferase-like (Major domain)"/>
    <property type="match status" value="1"/>
</dbReference>
<dbReference type="AlphaFoldDB" id="D5BTV9"/>
<dbReference type="InterPro" id="IPR015421">
    <property type="entry name" value="PyrdxlP-dep_Trfase_major"/>
</dbReference>
<proteinExistence type="predicted"/>
<evidence type="ECO:0000313" key="4">
    <source>
        <dbReference type="Proteomes" id="UP000007460"/>
    </source>
</evidence>
<dbReference type="RefSeq" id="WP_013046333.1">
    <property type="nucleotide sequence ID" value="NC_014010.1"/>
</dbReference>
<dbReference type="KEGG" id="apb:SAR116_1463"/>
<name>D5BTV9_PUNMI</name>
<protein>
    <submittedName>
        <fullName evidence="3">Aminotransferase, putative</fullName>
        <ecNumber evidence="3">2.8.1.7</ecNumber>
    </submittedName>
</protein>
<feature type="domain" description="Aminotransferase class V" evidence="2">
    <location>
        <begin position="29"/>
        <end position="408"/>
    </location>
</feature>
<keyword evidence="1" id="KW-0663">Pyridoxal phosphate</keyword>
<dbReference type="EMBL" id="CP001751">
    <property type="protein sequence ID" value="ADE39706.1"/>
    <property type="molecule type" value="Genomic_DNA"/>
</dbReference>
<organism evidence="3 4">
    <name type="scientific">Puniceispirillum marinum (strain IMCC1322)</name>
    <dbReference type="NCBI Taxonomy" id="488538"/>
    <lineage>
        <taxon>Bacteria</taxon>
        <taxon>Pseudomonadati</taxon>
        <taxon>Pseudomonadota</taxon>
        <taxon>Alphaproteobacteria</taxon>
        <taxon>Candidatus Puniceispirillales</taxon>
        <taxon>Candidatus Puniceispirillaceae</taxon>
        <taxon>Candidatus Puniceispirillum</taxon>
    </lineage>
</organism>
<accession>D5BTV9</accession>
<reference evidence="3 4" key="1">
    <citation type="journal article" date="2010" name="J. Bacteriol.">
        <title>Complete genome sequence of "Candidatus Puniceispirillum marinum" IMCC1322, a representative of the SAR116 clade in the Alphaproteobacteria.</title>
        <authorList>
            <person name="Oh H.M."/>
            <person name="Kwon K.K."/>
            <person name="Kang I."/>
            <person name="Kang S.G."/>
            <person name="Lee J.H."/>
            <person name="Kim S.J."/>
            <person name="Cho J.C."/>
        </authorList>
    </citation>
    <scope>NUCLEOTIDE SEQUENCE [LARGE SCALE GENOMIC DNA]</scope>
    <source>
        <strain evidence="3 4">IMCC1322</strain>
    </source>
</reference>
<dbReference type="PANTHER" id="PTHR43586:SF8">
    <property type="entry name" value="CYSTEINE DESULFURASE 1, CHLOROPLASTIC"/>
    <property type="match status" value="1"/>
</dbReference>
<keyword evidence="3" id="KW-0808">Transferase</keyword>
<dbReference type="GO" id="GO:0031071">
    <property type="term" value="F:cysteine desulfurase activity"/>
    <property type="evidence" value="ECO:0007669"/>
    <property type="project" value="UniProtKB-EC"/>
</dbReference>
<dbReference type="eggNOG" id="COG0520">
    <property type="taxonomic scope" value="Bacteria"/>
</dbReference>
<dbReference type="Pfam" id="PF00266">
    <property type="entry name" value="Aminotran_5"/>
    <property type="match status" value="1"/>
</dbReference>
<dbReference type="Gene3D" id="3.90.1150.10">
    <property type="entry name" value="Aspartate Aminotransferase, domain 1"/>
    <property type="match status" value="1"/>
</dbReference>